<dbReference type="OrthoDB" id="3644322at2759"/>
<evidence type="ECO:0000313" key="2">
    <source>
        <dbReference type="Proteomes" id="UP000800036"/>
    </source>
</evidence>
<dbReference type="Proteomes" id="UP000800036">
    <property type="component" value="Unassembled WGS sequence"/>
</dbReference>
<proteinExistence type="predicted"/>
<keyword evidence="2" id="KW-1185">Reference proteome</keyword>
<reference evidence="1" key="1">
    <citation type="journal article" date="2020" name="Stud. Mycol.">
        <title>101 Dothideomycetes genomes: a test case for predicting lifestyles and emergence of pathogens.</title>
        <authorList>
            <person name="Haridas S."/>
            <person name="Albert R."/>
            <person name="Binder M."/>
            <person name="Bloem J."/>
            <person name="Labutti K."/>
            <person name="Salamov A."/>
            <person name="Andreopoulos B."/>
            <person name="Baker S."/>
            <person name="Barry K."/>
            <person name="Bills G."/>
            <person name="Bluhm B."/>
            <person name="Cannon C."/>
            <person name="Castanera R."/>
            <person name="Culley D."/>
            <person name="Daum C."/>
            <person name="Ezra D."/>
            <person name="Gonzalez J."/>
            <person name="Henrissat B."/>
            <person name="Kuo A."/>
            <person name="Liang C."/>
            <person name="Lipzen A."/>
            <person name="Lutzoni F."/>
            <person name="Magnuson J."/>
            <person name="Mondo S."/>
            <person name="Nolan M."/>
            <person name="Ohm R."/>
            <person name="Pangilinan J."/>
            <person name="Park H.-J."/>
            <person name="Ramirez L."/>
            <person name="Alfaro M."/>
            <person name="Sun H."/>
            <person name="Tritt A."/>
            <person name="Yoshinaga Y."/>
            <person name="Zwiers L.-H."/>
            <person name="Turgeon B."/>
            <person name="Goodwin S."/>
            <person name="Spatafora J."/>
            <person name="Crous P."/>
            <person name="Grigoriev I."/>
        </authorList>
    </citation>
    <scope>NUCLEOTIDE SEQUENCE</scope>
    <source>
        <strain evidence="1">CBS 107.79</strain>
    </source>
</reference>
<dbReference type="EMBL" id="ML976708">
    <property type="protein sequence ID" value="KAF1969509.1"/>
    <property type="molecule type" value="Genomic_DNA"/>
</dbReference>
<organism evidence="1 2">
    <name type="scientific">Bimuria novae-zelandiae CBS 107.79</name>
    <dbReference type="NCBI Taxonomy" id="1447943"/>
    <lineage>
        <taxon>Eukaryota</taxon>
        <taxon>Fungi</taxon>
        <taxon>Dikarya</taxon>
        <taxon>Ascomycota</taxon>
        <taxon>Pezizomycotina</taxon>
        <taxon>Dothideomycetes</taxon>
        <taxon>Pleosporomycetidae</taxon>
        <taxon>Pleosporales</taxon>
        <taxon>Massarineae</taxon>
        <taxon>Didymosphaeriaceae</taxon>
        <taxon>Bimuria</taxon>
    </lineage>
</organism>
<dbReference type="AlphaFoldDB" id="A0A6A5UZY2"/>
<accession>A0A6A5UZY2</accession>
<sequence length="546" mass="59373">MTQVFSDNFELQQGLFNILNHDDADWEPGDWSQPINPPTLPPTVTPSAPAFLQPPHEPQLIQLPSLFHTLGGDQTMSHLAINPAGFQSSSMQPGSVLPRDGQYSAYAAGLGTYSAYGGQQDQSPPSFQSAHLDWSPNPFIRNGLSSPAPLMSHASLPPPYYTTGSWNRNLNAMPSISAYQGSRINSDFQSYTGLANNVESQSSTALVPERFHQQRLHDQDWQNGINVDSRWQYEQDHMISERHPPHFTFGAQEQPTPQLVAGQLSSNTLPSLIGTPTTGFFGRSSLSQDTSYKGQQAEPMLIAQHEQTTVKGGSLEGAGLSNVGQYTLGCSEQSEKKQSRTSSMSRPGPFIHAICGKGFISRSAVKKHHWGPKSGDLETTRGCWAKNDKPDVAWNDHPSCKDDSTKKLKRSATEGARLMPMNSELKSPLAIMTPKAPRAQHGHASAHGLNTLVSAASYTEKIDAPKPKGGRNDSVVAHLDAQAAAAERDHRLLPPWMTSTGFGSTVTGTNIYSQTQSPPDGLGIIQSESYQTLPSLTHDLCSCWPR</sequence>
<evidence type="ECO:0000313" key="1">
    <source>
        <dbReference type="EMBL" id="KAF1969509.1"/>
    </source>
</evidence>
<name>A0A6A5UZY2_9PLEO</name>
<protein>
    <submittedName>
        <fullName evidence="1">Uncharacterized protein</fullName>
    </submittedName>
</protein>
<gene>
    <name evidence="1" type="ORF">BU23DRAFT_512923</name>
</gene>